<reference evidence="3 4" key="1">
    <citation type="submission" date="2017-08" db="EMBL/GenBank/DDBJ databases">
        <title>The complete genome sequence of Nocardiopsis gilva YIM 90087.</title>
        <authorList>
            <person name="Yin M."/>
            <person name="Tang S."/>
        </authorList>
    </citation>
    <scope>NUCLEOTIDE SEQUENCE [LARGE SCALE GENOMIC DNA]</scope>
    <source>
        <strain evidence="3 4">YIM 90087</strain>
    </source>
</reference>
<dbReference type="AlphaFoldDB" id="A0A223SEA6"/>
<accession>A0A223SEA6</accession>
<keyword evidence="2" id="KW-1133">Transmembrane helix</keyword>
<proteinExistence type="predicted"/>
<dbReference type="KEGG" id="ngv:CDO52_25065"/>
<evidence type="ECO:0000313" key="3">
    <source>
        <dbReference type="EMBL" id="ASU86426.1"/>
    </source>
</evidence>
<feature type="compositionally biased region" description="Low complexity" evidence="1">
    <location>
        <begin position="1"/>
        <end position="21"/>
    </location>
</feature>
<name>A0A223SEA6_9ACTN</name>
<evidence type="ECO:0000256" key="2">
    <source>
        <dbReference type="SAM" id="Phobius"/>
    </source>
</evidence>
<dbReference type="Proteomes" id="UP000215005">
    <property type="component" value="Chromosome"/>
</dbReference>
<organism evidence="3 4">
    <name type="scientific">Nocardiopsis gilva YIM 90087</name>
    <dbReference type="NCBI Taxonomy" id="1235441"/>
    <lineage>
        <taxon>Bacteria</taxon>
        <taxon>Bacillati</taxon>
        <taxon>Actinomycetota</taxon>
        <taxon>Actinomycetes</taxon>
        <taxon>Streptosporangiales</taxon>
        <taxon>Nocardiopsidaceae</taxon>
        <taxon>Nocardiopsis</taxon>
    </lineage>
</organism>
<dbReference type="OrthoDB" id="3479396at2"/>
<evidence type="ECO:0000313" key="4">
    <source>
        <dbReference type="Proteomes" id="UP000215005"/>
    </source>
</evidence>
<gene>
    <name evidence="3" type="ORF">CDO52_25065</name>
</gene>
<sequence>MQPGAPAPDADAVSVPAEDPVFPQDAGAATQNMNAVVDDNATQAIPPVDDDFGGLPMFRDETRKGGATYERTAEIDLSGMDVDGDTPSRERGRRRGGTNGRNKQGILLGAGFVALLLIGGGGAFLIASNSGSDGSDTGSTGGEAAAPEAPVALETGALFPEDIEIEGVKFERVITDDTGDKCETATHGGYGDVLKDNDCQQLIRATYVDADATRAITTGVAALPSPDNATAAQEAQDLGATTWFAGLKGKDDTGTERMGFAGGHASGAQWGPYLVFTLAANSDGRAPEGDDSDLADLSDGFTSNSLESLAENVD</sequence>
<evidence type="ECO:0000256" key="1">
    <source>
        <dbReference type="SAM" id="MobiDB-lite"/>
    </source>
</evidence>
<keyword evidence="4" id="KW-1185">Reference proteome</keyword>
<keyword evidence="2" id="KW-0812">Transmembrane</keyword>
<feature type="region of interest" description="Disordered" evidence="1">
    <location>
        <begin position="1"/>
        <end position="25"/>
    </location>
</feature>
<protein>
    <submittedName>
        <fullName evidence="3">Uncharacterized protein</fullName>
    </submittedName>
</protein>
<dbReference type="EMBL" id="CP022753">
    <property type="protein sequence ID" value="ASU86426.1"/>
    <property type="molecule type" value="Genomic_DNA"/>
</dbReference>
<feature type="transmembrane region" description="Helical" evidence="2">
    <location>
        <begin position="105"/>
        <end position="127"/>
    </location>
</feature>
<feature type="region of interest" description="Disordered" evidence="1">
    <location>
        <begin position="78"/>
        <end position="101"/>
    </location>
</feature>
<keyword evidence="2" id="KW-0472">Membrane</keyword>